<protein>
    <recommendedName>
        <fullName evidence="2">phosphoglycerate mutase (2,3-diphosphoglycerate-dependent)</fullName>
        <ecNumber evidence="2">5.4.2.11</ecNumber>
    </recommendedName>
</protein>
<feature type="binding site" evidence="6">
    <location>
        <begin position="179"/>
        <end position="186"/>
    </location>
    <ligand>
        <name>substrate</name>
    </ligand>
</feature>
<evidence type="ECO:0000256" key="4">
    <source>
        <dbReference type="ARBA" id="ARBA00023235"/>
    </source>
</evidence>
<comment type="similarity">
    <text evidence="1">Belongs to the phosphoglycerate mutase family. BPG-dependent PGAM subfamily.</text>
</comment>
<dbReference type="InterPro" id="IPR013078">
    <property type="entry name" value="His_Pase_superF_clade-1"/>
</dbReference>
<dbReference type="SMART" id="SM00855">
    <property type="entry name" value="PGAM"/>
    <property type="match status" value="1"/>
</dbReference>
<feature type="binding site" evidence="6">
    <location>
        <begin position="258"/>
        <end position="261"/>
    </location>
    <ligand>
        <name>substrate</name>
    </ligand>
</feature>
<dbReference type="GO" id="GO:0006096">
    <property type="term" value="P:glycolytic process"/>
    <property type="evidence" value="ECO:0007669"/>
    <property type="project" value="UniProtKB-KW"/>
</dbReference>
<reference evidence="9" key="1">
    <citation type="submission" date="2021-01" db="EMBL/GenBank/DDBJ databases">
        <authorList>
            <person name="Corre E."/>
            <person name="Pelletier E."/>
            <person name="Niang G."/>
            <person name="Scheremetjew M."/>
            <person name="Finn R."/>
            <person name="Kale V."/>
            <person name="Holt S."/>
            <person name="Cochrane G."/>
            <person name="Meng A."/>
            <person name="Brown T."/>
            <person name="Cohen L."/>
        </authorList>
    </citation>
    <scope>NUCLEOTIDE SEQUENCE</scope>
    <source>
        <strain evidence="9">CCMP3303</strain>
    </source>
</reference>
<evidence type="ECO:0000313" key="9">
    <source>
        <dbReference type="EMBL" id="CAD8361751.1"/>
    </source>
</evidence>
<feature type="binding site" evidence="6">
    <location>
        <position position="231"/>
    </location>
    <ligand>
        <name>substrate</name>
    </ligand>
</feature>
<feature type="binding site" evidence="6">
    <location>
        <begin position="192"/>
        <end position="193"/>
    </location>
    <ligand>
        <name>substrate</name>
    </ligand>
</feature>
<organism evidence="9">
    <name type="scientific">Minutocellus polymorphus</name>
    <dbReference type="NCBI Taxonomy" id="265543"/>
    <lineage>
        <taxon>Eukaryota</taxon>
        <taxon>Sar</taxon>
        <taxon>Stramenopiles</taxon>
        <taxon>Ochrophyta</taxon>
        <taxon>Bacillariophyta</taxon>
        <taxon>Mediophyceae</taxon>
        <taxon>Cymatosirophycidae</taxon>
        <taxon>Cymatosirales</taxon>
        <taxon>Cymatosiraceae</taxon>
        <taxon>Minutocellus</taxon>
    </lineage>
</organism>
<sequence length="478" mass="54101">MPNGVPFVYRFDKEMNPIKPGEDSLTQVHASGTFLEKPGLLKKALKRQEDWAKLVPGFDTSEVDTGAKRVTTLENSLLKLRNEQTVEAMVEESAASESDDGSEEFNGTDGNLKLMNEEKATVSTSQDYERWEDDPCEFEEFGFFASSDGKEEPLPLNVVPLPDDADSKKQEDAVVVLIRHGRTPHNNLGLFTGWEDPPLADDGVEDAKNAGRLLKRHGFEFDVVYTSWLTRAIQTAWYVMDELDVLWLPMVKSWRLNERMYGALTGKSKAMVANEYGEEQLKKWRRGFAIRPPPTSSYSFSYPGNDLRRTKYVKDLRISWSESIIRSIESRKLQIHRKFPKSESLKDCMARSIPFYTDRICNEAVNKGKRVLITSHENALRGILMHLCDIPVEAMNQLHLPNGLPLVYSVKGKCITLLDDGSGKDPMEEHDFGPAAKYLFKPCEITDEFYIEMEKRAEDVTAVVTADVATIEKDKVAA</sequence>
<evidence type="ECO:0000256" key="5">
    <source>
        <dbReference type="PIRSR" id="PIRSR613078-1"/>
    </source>
</evidence>
<feature type="active site" description="Tele-phosphohistidine intermediate" evidence="5">
    <location>
        <position position="180"/>
    </location>
</feature>
<gene>
    <name evidence="9" type="ORF">MPOL1434_LOCUS1582</name>
</gene>
<dbReference type="InterPro" id="IPR005952">
    <property type="entry name" value="Phosphogly_mut1"/>
</dbReference>
<dbReference type="PANTHER" id="PTHR11931">
    <property type="entry name" value="PHOSPHOGLYCERATE MUTASE"/>
    <property type="match status" value="1"/>
</dbReference>
<feature type="region of interest" description="Disordered" evidence="8">
    <location>
        <begin position="88"/>
        <end position="110"/>
    </location>
</feature>
<dbReference type="EC" id="5.4.2.11" evidence="2"/>
<dbReference type="InterPro" id="IPR029033">
    <property type="entry name" value="His_PPase_superfam"/>
</dbReference>
<dbReference type="CDD" id="cd07067">
    <property type="entry name" value="HP_PGM_like"/>
    <property type="match status" value="1"/>
</dbReference>
<dbReference type="Pfam" id="PF00300">
    <property type="entry name" value="His_Phos_1"/>
    <property type="match status" value="2"/>
</dbReference>
<evidence type="ECO:0000256" key="2">
    <source>
        <dbReference type="ARBA" id="ARBA00012028"/>
    </source>
</evidence>
<dbReference type="NCBIfam" id="TIGR01258">
    <property type="entry name" value="pgm_1"/>
    <property type="match status" value="1"/>
</dbReference>
<keyword evidence="4" id="KW-0413">Isomerase</keyword>
<dbReference type="EMBL" id="HBEJ01002720">
    <property type="protein sequence ID" value="CAD8361751.1"/>
    <property type="molecule type" value="Transcribed_RNA"/>
</dbReference>
<evidence type="ECO:0000256" key="7">
    <source>
        <dbReference type="PIRSR" id="PIRSR613078-3"/>
    </source>
</evidence>
<evidence type="ECO:0000256" key="1">
    <source>
        <dbReference type="ARBA" id="ARBA00006717"/>
    </source>
</evidence>
<feature type="binding site" evidence="6">
    <location>
        <position position="269"/>
    </location>
    <ligand>
        <name>substrate</name>
    </ligand>
</feature>
<feature type="binding site" evidence="6">
    <location>
        <begin position="285"/>
        <end position="286"/>
    </location>
    <ligand>
        <name>substrate</name>
    </ligand>
</feature>
<proteinExistence type="inferred from homology"/>
<dbReference type="SUPFAM" id="SSF53254">
    <property type="entry name" value="Phosphoglycerate mutase-like"/>
    <property type="match status" value="1"/>
</dbReference>
<name>A0A7S0AFH5_9STRA</name>
<evidence type="ECO:0000256" key="8">
    <source>
        <dbReference type="SAM" id="MobiDB-lite"/>
    </source>
</evidence>
<dbReference type="GO" id="GO:0004619">
    <property type="term" value="F:phosphoglycerate mutase activity"/>
    <property type="evidence" value="ECO:0007669"/>
    <property type="project" value="UniProtKB-EC"/>
</dbReference>
<feature type="site" description="Transition state stabilizer" evidence="7">
    <location>
        <position position="376"/>
    </location>
</feature>
<dbReference type="AlphaFoldDB" id="A0A7S0AFH5"/>
<evidence type="ECO:0000256" key="6">
    <source>
        <dbReference type="PIRSR" id="PIRSR613078-2"/>
    </source>
</evidence>
<accession>A0A7S0AFH5</accession>
<keyword evidence="3" id="KW-0324">Glycolysis</keyword>
<feature type="active site" description="Proton donor/acceptor" evidence="5">
    <location>
        <position position="258"/>
    </location>
</feature>
<evidence type="ECO:0000256" key="3">
    <source>
        <dbReference type="ARBA" id="ARBA00023152"/>
    </source>
</evidence>
<dbReference type="Gene3D" id="3.40.50.1240">
    <property type="entry name" value="Phosphoglycerate mutase-like"/>
    <property type="match status" value="1"/>
</dbReference>
<dbReference type="HAMAP" id="MF_01039">
    <property type="entry name" value="PGAM_GpmA"/>
    <property type="match status" value="1"/>
</dbReference>